<reference evidence="1 2" key="1">
    <citation type="journal article" date="2020" name="Phytopathology">
        <title>Genome Sequence Resources of Colletotrichum truncatum, C. plurivorum, C. musicola, and C. sojae: Four Species Pathogenic to Soybean (Glycine max).</title>
        <authorList>
            <person name="Rogerio F."/>
            <person name="Boufleur T.R."/>
            <person name="Ciampi-Guillardi M."/>
            <person name="Sukno S.A."/>
            <person name="Thon M.R."/>
            <person name="Massola Junior N.S."/>
            <person name="Baroncelli R."/>
        </authorList>
    </citation>
    <scope>NUCLEOTIDE SEQUENCE [LARGE SCALE GENOMIC DNA]</scope>
    <source>
        <strain evidence="1 2">CMES1059</strain>
    </source>
</reference>
<comment type="caution">
    <text evidence="1">The sequence shown here is derived from an EMBL/GenBank/DDBJ whole genome shotgun (WGS) entry which is preliminary data.</text>
</comment>
<gene>
    <name evidence="1" type="ORF">CTRU02_205956</name>
</gene>
<protein>
    <submittedName>
        <fullName evidence="1">Fungal zn binuclear cluster domain containing protein</fullName>
    </submittedName>
</protein>
<organism evidence="1 2">
    <name type="scientific">Colletotrichum truncatum</name>
    <name type="common">Anthracnose fungus</name>
    <name type="synonym">Colletotrichum capsici</name>
    <dbReference type="NCBI Taxonomy" id="5467"/>
    <lineage>
        <taxon>Eukaryota</taxon>
        <taxon>Fungi</taxon>
        <taxon>Dikarya</taxon>
        <taxon>Ascomycota</taxon>
        <taxon>Pezizomycotina</taxon>
        <taxon>Sordariomycetes</taxon>
        <taxon>Hypocreomycetidae</taxon>
        <taxon>Glomerellales</taxon>
        <taxon>Glomerellaceae</taxon>
        <taxon>Colletotrichum</taxon>
        <taxon>Colletotrichum truncatum species complex</taxon>
    </lineage>
</organism>
<dbReference type="EMBL" id="VUJX02000003">
    <property type="protein sequence ID" value="KAL0939346.1"/>
    <property type="molecule type" value="Genomic_DNA"/>
</dbReference>
<sequence length="389" mass="42101">MSYQYPPPLPSSGPEVDMSHSGYAPNYSAPAAGPPLMVPRSHEQSQKDRNESFSQASMILKHSISTPNIRSWQANMSDPNQAGLAGEKKRNKLGYHRTSVACGHCRRRKIRCIPSPGDIQGRCINCIRLKKECSFYPVDQPPPPQPTEARPKATSRASTGPKVASASSSPAMASGQSPEISQYQQYQHVAMPSAQNMAPPTMRSSNIETMPPGASSASRSYDFPHQTVVNWMPSDVSSGGAAKPPGLNETWRTYPQESPITPSFSPYTPQGPSSAGWGTAINADPSAREEMGWASFVPQGAMAYPSEAQLPSHYTAVPHGRVFGRKSSAMSMDMYPTQITTSVSGIDPQGASLSAGAVPPSGYGSWDQPYTYTKTNEGYDNWEYEESRE</sequence>
<keyword evidence="2" id="KW-1185">Reference proteome</keyword>
<evidence type="ECO:0000313" key="2">
    <source>
        <dbReference type="Proteomes" id="UP000805649"/>
    </source>
</evidence>
<dbReference type="Proteomes" id="UP000805649">
    <property type="component" value="Unassembled WGS sequence"/>
</dbReference>
<accession>A0ACC3Z5G9</accession>
<name>A0ACC3Z5G9_COLTU</name>
<evidence type="ECO:0000313" key="1">
    <source>
        <dbReference type="EMBL" id="KAL0939346.1"/>
    </source>
</evidence>
<proteinExistence type="predicted"/>